<feature type="transmembrane region" description="Helical" evidence="2">
    <location>
        <begin position="99"/>
        <end position="120"/>
    </location>
</feature>
<feature type="transmembrane region" description="Helical" evidence="2">
    <location>
        <begin position="12"/>
        <end position="32"/>
    </location>
</feature>
<accession>K8P9C0</accession>
<sequence length="177" mass="18896">MPKDWRISTFNGVLLACYFIPSWVISAMKIWVSPIRGFYDRTNIAAAMYVSDFTSLPAMGTIRVAWLLALSKVIVAAFFFVFLLLVIRAAIRNKGGADEALAFALGVGSFISMASLIAASKVGELAALRLHASESLLLIGAAILLIVDTDQATVPSSEPAASAAEPHHSYFSSSPNS</sequence>
<evidence type="ECO:0000313" key="3">
    <source>
        <dbReference type="EMBL" id="EKS36195.1"/>
    </source>
</evidence>
<name>K8P9C0_9BRAD</name>
<dbReference type="Proteomes" id="UP000001096">
    <property type="component" value="Unassembled WGS sequence"/>
</dbReference>
<evidence type="ECO:0000256" key="2">
    <source>
        <dbReference type="SAM" id="Phobius"/>
    </source>
</evidence>
<dbReference type="EMBL" id="AGWX01000004">
    <property type="protein sequence ID" value="EKS36195.1"/>
    <property type="molecule type" value="Genomic_DNA"/>
</dbReference>
<dbReference type="eggNOG" id="ENOG5030SSI">
    <property type="taxonomic scope" value="Bacteria"/>
</dbReference>
<comment type="caution">
    <text evidence="3">The sequence shown here is derived from an EMBL/GenBank/DDBJ whole genome shotgun (WGS) entry which is preliminary data.</text>
</comment>
<dbReference type="HOGENOM" id="CLU_1479389_0_0_5"/>
<dbReference type="AlphaFoldDB" id="K8P9C0"/>
<feature type="transmembrane region" description="Helical" evidence="2">
    <location>
        <begin position="64"/>
        <end position="87"/>
    </location>
</feature>
<keyword evidence="2" id="KW-1133">Transmembrane helix</keyword>
<keyword evidence="2" id="KW-0472">Membrane</keyword>
<keyword evidence="4" id="KW-1185">Reference proteome</keyword>
<evidence type="ECO:0000313" key="4">
    <source>
        <dbReference type="Proteomes" id="UP000001096"/>
    </source>
</evidence>
<keyword evidence="2" id="KW-0812">Transmembrane</keyword>
<proteinExistence type="predicted"/>
<dbReference type="PROSITE" id="PS51257">
    <property type="entry name" value="PROKAR_LIPOPROTEIN"/>
    <property type="match status" value="1"/>
</dbReference>
<dbReference type="RefSeq" id="WP_006021310.1">
    <property type="nucleotide sequence ID" value="NZ_KB375283.1"/>
</dbReference>
<reference evidence="3 4" key="1">
    <citation type="submission" date="2012-04" db="EMBL/GenBank/DDBJ databases">
        <title>The Genome Sequence of Afipia broomeae ATCC 49717.</title>
        <authorList>
            <consortium name="The Broad Institute Genome Sequencing Platform"/>
            <person name="Earl A."/>
            <person name="Ward D."/>
            <person name="Feldgarden M."/>
            <person name="Gevers D."/>
            <person name="Huys G."/>
            <person name="Walker B."/>
            <person name="Young S.K."/>
            <person name="Zeng Q."/>
            <person name="Gargeya S."/>
            <person name="Fitzgerald M."/>
            <person name="Haas B."/>
            <person name="Abouelleil A."/>
            <person name="Alvarado L."/>
            <person name="Arachchi H.M."/>
            <person name="Berlin A."/>
            <person name="Chapman S.B."/>
            <person name="Goldberg J."/>
            <person name="Griggs A."/>
            <person name="Gujja S."/>
            <person name="Hansen M."/>
            <person name="Howarth C."/>
            <person name="Imamovic A."/>
            <person name="Larimer J."/>
            <person name="McCowen C."/>
            <person name="Montmayeur A."/>
            <person name="Murphy C."/>
            <person name="Neiman D."/>
            <person name="Pearson M."/>
            <person name="Priest M."/>
            <person name="Roberts A."/>
            <person name="Saif S."/>
            <person name="Shea T."/>
            <person name="Sisk P."/>
            <person name="Sykes S."/>
            <person name="Wortman J."/>
            <person name="Nusbaum C."/>
            <person name="Birren B."/>
        </authorList>
    </citation>
    <scope>NUCLEOTIDE SEQUENCE [LARGE SCALE GENOMIC DNA]</scope>
    <source>
        <strain evidence="3 4">ATCC 49717</strain>
    </source>
</reference>
<protein>
    <submittedName>
        <fullName evidence="3">Uncharacterized protein</fullName>
    </submittedName>
</protein>
<feature type="region of interest" description="Disordered" evidence="1">
    <location>
        <begin position="157"/>
        <end position="177"/>
    </location>
</feature>
<gene>
    <name evidence="3" type="ORF">HMPREF9695_02613</name>
</gene>
<dbReference type="PATRIC" id="fig|883078.3.peg.2694"/>
<evidence type="ECO:0000256" key="1">
    <source>
        <dbReference type="SAM" id="MobiDB-lite"/>
    </source>
</evidence>
<organism evidence="3 4">
    <name type="scientific">Afipia broomeae ATCC 49717</name>
    <dbReference type="NCBI Taxonomy" id="883078"/>
    <lineage>
        <taxon>Bacteria</taxon>
        <taxon>Pseudomonadati</taxon>
        <taxon>Pseudomonadota</taxon>
        <taxon>Alphaproteobacteria</taxon>
        <taxon>Hyphomicrobiales</taxon>
        <taxon>Nitrobacteraceae</taxon>
        <taxon>Afipia</taxon>
    </lineage>
</organism>